<dbReference type="EMBL" id="AMGX01000012">
    <property type="protein sequence ID" value="EXJ68879.1"/>
    <property type="molecule type" value="Genomic_DNA"/>
</dbReference>
<evidence type="ECO:0000256" key="1">
    <source>
        <dbReference type="SAM" id="MobiDB-lite"/>
    </source>
</evidence>
<feature type="region of interest" description="Disordered" evidence="1">
    <location>
        <begin position="383"/>
        <end position="411"/>
    </location>
</feature>
<organism evidence="2 3">
    <name type="scientific">Cladophialophora psammophila CBS 110553</name>
    <dbReference type="NCBI Taxonomy" id="1182543"/>
    <lineage>
        <taxon>Eukaryota</taxon>
        <taxon>Fungi</taxon>
        <taxon>Dikarya</taxon>
        <taxon>Ascomycota</taxon>
        <taxon>Pezizomycotina</taxon>
        <taxon>Eurotiomycetes</taxon>
        <taxon>Chaetothyriomycetidae</taxon>
        <taxon>Chaetothyriales</taxon>
        <taxon>Herpotrichiellaceae</taxon>
        <taxon>Cladophialophora</taxon>
    </lineage>
</organism>
<dbReference type="Proteomes" id="UP000019471">
    <property type="component" value="Unassembled WGS sequence"/>
</dbReference>
<reference evidence="2 3" key="1">
    <citation type="submission" date="2013-03" db="EMBL/GenBank/DDBJ databases">
        <title>The Genome Sequence of Cladophialophora psammophila CBS 110553.</title>
        <authorList>
            <consortium name="The Broad Institute Genomics Platform"/>
            <person name="Cuomo C."/>
            <person name="de Hoog S."/>
            <person name="Gorbushina A."/>
            <person name="Walker B."/>
            <person name="Young S.K."/>
            <person name="Zeng Q."/>
            <person name="Gargeya S."/>
            <person name="Fitzgerald M."/>
            <person name="Haas B."/>
            <person name="Abouelleil A."/>
            <person name="Allen A.W."/>
            <person name="Alvarado L."/>
            <person name="Arachchi H.M."/>
            <person name="Berlin A.M."/>
            <person name="Chapman S.B."/>
            <person name="Gainer-Dewar J."/>
            <person name="Goldberg J."/>
            <person name="Griggs A."/>
            <person name="Gujja S."/>
            <person name="Hansen M."/>
            <person name="Howarth C."/>
            <person name="Imamovic A."/>
            <person name="Ireland A."/>
            <person name="Larimer J."/>
            <person name="McCowan C."/>
            <person name="Murphy C."/>
            <person name="Pearson M."/>
            <person name="Poon T.W."/>
            <person name="Priest M."/>
            <person name="Roberts A."/>
            <person name="Saif S."/>
            <person name="Shea T."/>
            <person name="Sisk P."/>
            <person name="Sykes S."/>
            <person name="Wortman J."/>
            <person name="Nusbaum C."/>
            <person name="Birren B."/>
        </authorList>
    </citation>
    <scope>NUCLEOTIDE SEQUENCE [LARGE SCALE GENOMIC DNA]</scope>
    <source>
        <strain evidence="2 3">CBS 110553</strain>
    </source>
</reference>
<evidence type="ECO:0000313" key="3">
    <source>
        <dbReference type="Proteomes" id="UP000019471"/>
    </source>
</evidence>
<sequence length="584" mass="64871">MPPLEAHNQRGPKRRKLRDHDSLSLGNCYYDCEDRGYHLDPDVRVGLEAPHDDRYWLPEGELTDPTASEEELFPWLEYYSAGTIESPELPTLPATWKTSGIFTRKETRRPPQIDLLTDSVSSLLPSIPATTNATPIIKIPGCHLESSMNRHLPEYYSDYLNDVGIPSPLLYHNSQLQYVPPSDDARPNWSNPCFEFAYGQQKLEPDFTSYRPTAGGSIQAERAGLPRRESLGFALCTAASSRHKPEASHISDESHDSSTHGDLPSSPVDCPDSRGATGNIQYHSSTGDVDNAQLFTSDGPEPFWYHDYLKRRNSRRKEANVPRDVGLYAADSALPNTVQSEANQASSNWEQTRECLLSSPELIDKPPPRSIPDAVVAAIRAVRRSREAQATRPSPSRKEDRSTSGDAQSGATAKVAFLPCTDLVPARLYQHQFVAWPPSISAANITEKLDDISAVLKAIDWLDELDMLKPHAGGKPGLSAPSLRPDGHESDSSTDLFTPEATSSPVSTVPIECHGALLVEQADSGRYDGGFFTDDERYSEVGFLDETLCEEDWANWEWDFEEDVDERIGLFATEWEAASEERIL</sequence>
<feature type="compositionally biased region" description="Polar residues" evidence="1">
    <location>
        <begin position="493"/>
        <end position="507"/>
    </location>
</feature>
<dbReference type="RefSeq" id="XP_007746589.1">
    <property type="nucleotide sequence ID" value="XM_007748399.1"/>
</dbReference>
<keyword evidence="3" id="KW-1185">Reference proteome</keyword>
<accession>W9XES9</accession>
<dbReference type="AlphaFoldDB" id="W9XES9"/>
<feature type="region of interest" description="Disordered" evidence="1">
    <location>
        <begin position="472"/>
        <end position="507"/>
    </location>
</feature>
<comment type="caution">
    <text evidence="2">The sequence shown here is derived from an EMBL/GenBank/DDBJ whole genome shotgun (WGS) entry which is preliminary data.</text>
</comment>
<gene>
    <name evidence="2" type="ORF">A1O5_07811</name>
</gene>
<feature type="region of interest" description="Disordered" evidence="1">
    <location>
        <begin position="244"/>
        <end position="280"/>
    </location>
</feature>
<name>W9XES9_9EURO</name>
<proteinExistence type="predicted"/>
<evidence type="ECO:0000313" key="2">
    <source>
        <dbReference type="EMBL" id="EXJ68879.1"/>
    </source>
</evidence>
<dbReference type="OrthoDB" id="4150826at2759"/>
<dbReference type="HOGENOM" id="CLU_436795_0_0_1"/>
<protein>
    <submittedName>
        <fullName evidence="2">Uncharacterized protein</fullName>
    </submittedName>
</protein>
<dbReference type="GeneID" id="19192516"/>
<feature type="compositionally biased region" description="Basic and acidic residues" evidence="1">
    <location>
        <begin position="244"/>
        <end position="259"/>
    </location>
</feature>